<dbReference type="SUPFAM" id="SSF52821">
    <property type="entry name" value="Rhodanese/Cell cycle control phosphatase"/>
    <property type="match status" value="1"/>
</dbReference>
<feature type="domain" description="Rhodanese" evidence="1">
    <location>
        <begin position="29"/>
        <end position="132"/>
    </location>
</feature>
<accession>A0A645B9P8</accession>
<gene>
    <name evidence="2" type="ORF">SDC9_105225</name>
</gene>
<dbReference type="InterPro" id="IPR001763">
    <property type="entry name" value="Rhodanese-like_dom"/>
</dbReference>
<dbReference type="AlphaFoldDB" id="A0A645B9P8"/>
<dbReference type="EMBL" id="VSSQ01016741">
    <property type="protein sequence ID" value="MPM58394.1"/>
    <property type="molecule type" value="Genomic_DNA"/>
</dbReference>
<dbReference type="InterPro" id="IPR050229">
    <property type="entry name" value="GlpE_sulfurtransferase"/>
</dbReference>
<dbReference type="GO" id="GO:0016740">
    <property type="term" value="F:transferase activity"/>
    <property type="evidence" value="ECO:0007669"/>
    <property type="project" value="UniProtKB-KW"/>
</dbReference>
<dbReference type="Gene3D" id="3.40.250.10">
    <property type="entry name" value="Rhodanese-like domain"/>
    <property type="match status" value="1"/>
</dbReference>
<dbReference type="PANTHER" id="PTHR43031">
    <property type="entry name" value="FAD-DEPENDENT OXIDOREDUCTASE"/>
    <property type="match status" value="1"/>
</dbReference>
<proteinExistence type="predicted"/>
<comment type="caution">
    <text evidence="2">The sequence shown here is derived from an EMBL/GenBank/DDBJ whole genome shotgun (WGS) entry which is preliminary data.</text>
</comment>
<dbReference type="EC" id="2.8.1.-" evidence="2"/>
<organism evidence="2">
    <name type="scientific">bioreactor metagenome</name>
    <dbReference type="NCBI Taxonomy" id="1076179"/>
    <lineage>
        <taxon>unclassified sequences</taxon>
        <taxon>metagenomes</taxon>
        <taxon>ecological metagenomes</taxon>
    </lineage>
</organism>
<dbReference type="Pfam" id="PF00581">
    <property type="entry name" value="Rhodanese"/>
    <property type="match status" value="1"/>
</dbReference>
<name>A0A645B9P8_9ZZZZ</name>
<dbReference type="PROSITE" id="PS50206">
    <property type="entry name" value="RHODANESE_3"/>
    <property type="match status" value="1"/>
</dbReference>
<evidence type="ECO:0000259" key="1">
    <source>
        <dbReference type="PROSITE" id="PS50206"/>
    </source>
</evidence>
<dbReference type="SMART" id="SM00450">
    <property type="entry name" value="RHOD"/>
    <property type="match status" value="1"/>
</dbReference>
<reference evidence="2" key="1">
    <citation type="submission" date="2019-08" db="EMBL/GenBank/DDBJ databases">
        <authorList>
            <person name="Kucharzyk K."/>
            <person name="Murdoch R.W."/>
            <person name="Higgins S."/>
            <person name="Loffler F."/>
        </authorList>
    </citation>
    <scope>NUCLEOTIDE SEQUENCE</scope>
</reference>
<dbReference type="PANTHER" id="PTHR43031:SF16">
    <property type="entry name" value="OXIDOREDUCTASE"/>
    <property type="match status" value="1"/>
</dbReference>
<dbReference type="InterPro" id="IPR036873">
    <property type="entry name" value="Rhodanese-like_dom_sf"/>
</dbReference>
<protein>
    <submittedName>
        <fullName evidence="2">Sulfurtransferase</fullName>
        <ecNumber evidence="2">2.8.1.-</ecNumber>
    </submittedName>
</protein>
<sequence>MKTPNQLIAETKNKVIEIKVEKLYEKYLEYPDLILIDVREPEEYKTVAIDRAVNFPRGMLEMKIAQHPLVNHHCEIEHSLQELSEKDIYLICGTGARSALSIQALQNMGFEKLYSVEGGMQAWIDAGYPTISYLN</sequence>
<evidence type="ECO:0000313" key="2">
    <source>
        <dbReference type="EMBL" id="MPM58394.1"/>
    </source>
</evidence>
<keyword evidence="2" id="KW-0808">Transferase</keyword>